<comment type="caution">
    <text evidence="3">The sequence shown here is derived from an EMBL/GenBank/DDBJ whole genome shotgun (WGS) entry which is preliminary data.</text>
</comment>
<dbReference type="Proteomes" id="UP001175000">
    <property type="component" value="Unassembled WGS sequence"/>
</dbReference>
<dbReference type="InterPro" id="IPR058334">
    <property type="entry name" value="DUF8021"/>
</dbReference>
<feature type="chain" id="PRO_5041299043" description="DUF8021 domain-containing protein" evidence="1">
    <location>
        <begin position="16"/>
        <end position="268"/>
    </location>
</feature>
<gene>
    <name evidence="3" type="ORF">B0T14DRAFT_493985</name>
</gene>
<accession>A0AA39WVF2</accession>
<protein>
    <recommendedName>
        <fullName evidence="2">DUF8021 domain-containing protein</fullName>
    </recommendedName>
</protein>
<keyword evidence="4" id="KW-1185">Reference proteome</keyword>
<name>A0AA39WVF2_9PEZI</name>
<dbReference type="EMBL" id="JAULSU010000003">
    <property type="protein sequence ID" value="KAK0622300.1"/>
    <property type="molecule type" value="Genomic_DNA"/>
</dbReference>
<evidence type="ECO:0000256" key="1">
    <source>
        <dbReference type="SAM" id="SignalP"/>
    </source>
</evidence>
<proteinExistence type="predicted"/>
<dbReference type="Pfam" id="PF26061">
    <property type="entry name" value="DUF8021"/>
    <property type="match status" value="1"/>
</dbReference>
<feature type="signal peptide" evidence="1">
    <location>
        <begin position="1"/>
        <end position="15"/>
    </location>
</feature>
<keyword evidence="1" id="KW-0732">Signal</keyword>
<reference evidence="3" key="1">
    <citation type="submission" date="2023-06" db="EMBL/GenBank/DDBJ databases">
        <title>Genome-scale phylogeny and comparative genomics of the fungal order Sordariales.</title>
        <authorList>
            <consortium name="Lawrence Berkeley National Laboratory"/>
            <person name="Hensen N."/>
            <person name="Bonometti L."/>
            <person name="Westerberg I."/>
            <person name="Brannstrom I.O."/>
            <person name="Guillou S."/>
            <person name="Cros-Aarteil S."/>
            <person name="Calhoun S."/>
            <person name="Haridas S."/>
            <person name="Kuo A."/>
            <person name="Mondo S."/>
            <person name="Pangilinan J."/>
            <person name="Riley R."/>
            <person name="Labutti K."/>
            <person name="Andreopoulos B."/>
            <person name="Lipzen A."/>
            <person name="Chen C."/>
            <person name="Yanf M."/>
            <person name="Daum C."/>
            <person name="Ng V."/>
            <person name="Clum A."/>
            <person name="Steindorff A."/>
            <person name="Ohm R."/>
            <person name="Martin F."/>
            <person name="Silar P."/>
            <person name="Natvig D."/>
            <person name="Lalanne C."/>
            <person name="Gautier V."/>
            <person name="Ament-Velasquez S.L."/>
            <person name="Kruys A."/>
            <person name="Hutchinson M.I."/>
            <person name="Powell A.J."/>
            <person name="Barry K."/>
            <person name="Miller A.N."/>
            <person name="Grigoriev I.V."/>
            <person name="Debuchy R."/>
            <person name="Gladieux P."/>
            <person name="Thoren M.H."/>
            <person name="Johannesson H."/>
        </authorList>
    </citation>
    <scope>NUCLEOTIDE SEQUENCE</scope>
    <source>
        <strain evidence="3">CBS 606.72</strain>
    </source>
</reference>
<organism evidence="3 4">
    <name type="scientific">Immersiella caudata</name>
    <dbReference type="NCBI Taxonomy" id="314043"/>
    <lineage>
        <taxon>Eukaryota</taxon>
        <taxon>Fungi</taxon>
        <taxon>Dikarya</taxon>
        <taxon>Ascomycota</taxon>
        <taxon>Pezizomycotina</taxon>
        <taxon>Sordariomycetes</taxon>
        <taxon>Sordariomycetidae</taxon>
        <taxon>Sordariales</taxon>
        <taxon>Lasiosphaeriaceae</taxon>
        <taxon>Immersiella</taxon>
    </lineage>
</organism>
<dbReference type="AlphaFoldDB" id="A0AA39WVF2"/>
<evidence type="ECO:0000313" key="4">
    <source>
        <dbReference type="Proteomes" id="UP001175000"/>
    </source>
</evidence>
<evidence type="ECO:0000313" key="3">
    <source>
        <dbReference type="EMBL" id="KAK0622300.1"/>
    </source>
</evidence>
<sequence length="268" mass="29265">MLSLLTLALASTATAHCTRPILQEIAAAYIKSQTAGTPSSLPLAASLKYIENDIPLNITSGILTKALPIDFHRSVYDTVTCSTYTEFNSASAPHPYVVHTIIRVTDEKITTIDSVVSDDGDWIFDAKGHLNWALQEKWDPIPLDKQDKREVIQAAGDTYLNQWGNSTMPVPLGTPCARLEGGMYTGNRDPAANTCRMPAFPQPLKVGNRRYVVDVEMGTVGILNDFPWLEASKGGNGTTPSSNMFYVVGGLIRYIHEVTVCATRMCGR</sequence>
<feature type="domain" description="DUF8021" evidence="2">
    <location>
        <begin position="145"/>
        <end position="259"/>
    </location>
</feature>
<evidence type="ECO:0000259" key="2">
    <source>
        <dbReference type="Pfam" id="PF26061"/>
    </source>
</evidence>